<dbReference type="Proteomes" id="UP000321201">
    <property type="component" value="Unassembled WGS sequence"/>
</dbReference>
<comment type="caution">
    <text evidence="3">The sequence shown here is derived from an EMBL/GenBank/DDBJ whole genome shotgun (WGS) entry which is preliminary data.</text>
</comment>
<dbReference type="RefSeq" id="WP_147800350.1">
    <property type="nucleotide sequence ID" value="NZ_VPFL01000016.1"/>
</dbReference>
<dbReference type="InParanoid" id="A0A5C7ETA4"/>
<dbReference type="InterPro" id="IPR016155">
    <property type="entry name" value="Mopterin_synth/thiamin_S_b"/>
</dbReference>
<evidence type="ECO:0000256" key="1">
    <source>
        <dbReference type="ARBA" id="ARBA00010645"/>
    </source>
</evidence>
<dbReference type="SUPFAM" id="SSF54285">
    <property type="entry name" value="MoaD/ThiS"/>
    <property type="match status" value="1"/>
</dbReference>
<name>A0A5C7ETA4_9PROT</name>
<dbReference type="HAMAP" id="MF_00460">
    <property type="entry name" value="UPF0125_RnfH"/>
    <property type="match status" value="1"/>
</dbReference>
<reference evidence="3 4" key="1">
    <citation type="submission" date="2019-08" db="EMBL/GenBank/DDBJ databases">
        <title>Pelomicrobium methylotrophicum gen. nov., sp. nov. a moderately thermophilic, facultatively anaerobic, lithoautotrophic and methylotrophic bacterium isolated from a terrestrial mud volcano.</title>
        <authorList>
            <person name="Slobodkina G.B."/>
            <person name="Merkel A.Y."/>
            <person name="Slobodkin A.I."/>
        </authorList>
    </citation>
    <scope>NUCLEOTIDE SEQUENCE [LARGE SCALE GENOMIC DNA]</scope>
    <source>
        <strain evidence="3 4">SM250</strain>
    </source>
</reference>
<dbReference type="Gene3D" id="3.10.20.280">
    <property type="entry name" value="RnfH-like"/>
    <property type="match status" value="1"/>
</dbReference>
<comment type="similarity">
    <text evidence="1 2">Belongs to the UPF0125 (RnfH) family.</text>
</comment>
<evidence type="ECO:0000256" key="2">
    <source>
        <dbReference type="HAMAP-Rule" id="MF_00460"/>
    </source>
</evidence>
<dbReference type="PANTHER" id="PTHR37483:SF1">
    <property type="entry name" value="UPF0125 PROTEIN RATB"/>
    <property type="match status" value="1"/>
</dbReference>
<gene>
    <name evidence="3" type="ORF">FR698_11515</name>
</gene>
<dbReference type="FunCoup" id="A0A5C7ETA4">
    <property type="interactions" value="94"/>
</dbReference>
<accession>A0A5C7ETA4</accession>
<organism evidence="3 4">
    <name type="scientific">Pelomicrobium methylotrophicum</name>
    <dbReference type="NCBI Taxonomy" id="2602750"/>
    <lineage>
        <taxon>Bacteria</taxon>
        <taxon>Pseudomonadati</taxon>
        <taxon>Pseudomonadota</taxon>
        <taxon>Hydrogenophilia</taxon>
        <taxon>Hydrogenophilia incertae sedis</taxon>
        <taxon>Pelomicrobium</taxon>
    </lineage>
</organism>
<protein>
    <recommendedName>
        <fullName evidence="2">UPF0125 protein FR698_11515</fullName>
    </recommendedName>
</protein>
<dbReference type="InterPro" id="IPR037021">
    <property type="entry name" value="RnfH_sf"/>
</dbReference>
<dbReference type="InterPro" id="IPR005346">
    <property type="entry name" value="RnfH"/>
</dbReference>
<dbReference type="OrthoDB" id="9796575at2"/>
<evidence type="ECO:0000313" key="3">
    <source>
        <dbReference type="EMBL" id="TXF11139.1"/>
    </source>
</evidence>
<dbReference type="PANTHER" id="PTHR37483">
    <property type="entry name" value="UPF0125 PROTEIN RATB"/>
    <property type="match status" value="1"/>
</dbReference>
<dbReference type="AlphaFoldDB" id="A0A5C7ETA4"/>
<keyword evidence="4" id="KW-1185">Reference proteome</keyword>
<proteinExistence type="inferred from homology"/>
<dbReference type="EMBL" id="VPFL01000016">
    <property type="protein sequence ID" value="TXF11139.1"/>
    <property type="molecule type" value="Genomic_DNA"/>
</dbReference>
<sequence length="100" mass="11274">MSGELTVEVVYALPAIQRLKQLTVPPGTTVQQAIELSGILQDFPEIDLAKNKVGVFGKLTRLDAPLRDRDRIEIYRPLLADPKEVRRRRAKDGPRRKTGI</sequence>
<evidence type="ECO:0000313" key="4">
    <source>
        <dbReference type="Proteomes" id="UP000321201"/>
    </source>
</evidence>
<dbReference type="Pfam" id="PF03658">
    <property type="entry name" value="Ub-RnfH"/>
    <property type="match status" value="1"/>
</dbReference>
<dbReference type="NCBIfam" id="NF002490">
    <property type="entry name" value="PRK01777.1"/>
    <property type="match status" value="1"/>
</dbReference>